<proteinExistence type="predicted"/>
<sequence>MTESENKKPKRPRIHIPSYWLPDQKLILEEKAKECGLSVSSYLVSVGLGYTPKSKFDAEIGIQLMQVKADQARLGNLLKSFMSSDFKHLNNVDHRKEINKILSDITVAEIEIVKLLRTLK</sequence>
<comment type="caution">
    <text evidence="1">The sequence shown here is derived from an EMBL/GenBank/DDBJ whole genome shotgun (WGS) entry which is preliminary data.</text>
</comment>
<dbReference type="Proteomes" id="UP000490535">
    <property type="component" value="Unassembled WGS sequence"/>
</dbReference>
<dbReference type="Pfam" id="PF21983">
    <property type="entry name" value="NikA-like"/>
    <property type="match status" value="1"/>
</dbReference>
<accession>A0A833UU81</accession>
<organism evidence="1 2">
    <name type="scientific">Acinetobacter bereziniae</name>
    <name type="common">Acinetobacter genomosp. 10</name>
    <dbReference type="NCBI Taxonomy" id="106648"/>
    <lineage>
        <taxon>Bacteria</taxon>
        <taxon>Pseudomonadati</taxon>
        <taxon>Pseudomonadota</taxon>
        <taxon>Gammaproteobacteria</taxon>
        <taxon>Moraxellales</taxon>
        <taxon>Moraxellaceae</taxon>
        <taxon>Acinetobacter</taxon>
    </lineage>
</organism>
<gene>
    <name evidence="1" type="primary">traJ</name>
    <name evidence="1" type="ORF">GAK29_00235</name>
</gene>
<reference evidence="2" key="1">
    <citation type="journal article" date="2020" name="MBio">
        <title>Horizontal gene transfer to a defensive symbiont with a reduced genome amongst a multipartite beetle microbiome.</title>
        <authorList>
            <person name="Waterworth S.C."/>
            <person name="Florez L.V."/>
            <person name="Rees E.R."/>
            <person name="Hertweck C."/>
            <person name="Kaltenpoth M."/>
            <person name="Kwan J.C."/>
        </authorList>
    </citation>
    <scope>NUCLEOTIDE SEQUENCE [LARGE SCALE GENOMIC DNA]</scope>
</reference>
<evidence type="ECO:0000313" key="2">
    <source>
        <dbReference type="Proteomes" id="UP000490535"/>
    </source>
</evidence>
<protein>
    <submittedName>
        <fullName evidence="1">Protein TraJ</fullName>
    </submittedName>
</protein>
<dbReference type="InterPro" id="IPR053842">
    <property type="entry name" value="NikA-like"/>
</dbReference>
<evidence type="ECO:0000313" key="1">
    <source>
        <dbReference type="EMBL" id="KAF1028139.1"/>
    </source>
</evidence>
<dbReference type="AlphaFoldDB" id="A0A833UU81"/>
<name>A0A833UU81_ACIBZ</name>
<dbReference type="EMBL" id="WNDP01000003">
    <property type="protein sequence ID" value="KAF1028139.1"/>
    <property type="molecule type" value="Genomic_DNA"/>
</dbReference>